<evidence type="ECO:0000256" key="1">
    <source>
        <dbReference type="ARBA" id="ARBA00004167"/>
    </source>
</evidence>
<keyword evidence="3 6" id="KW-1133">Transmembrane helix</keyword>
<feature type="region of interest" description="Disordered" evidence="5">
    <location>
        <begin position="170"/>
        <end position="248"/>
    </location>
</feature>
<dbReference type="OrthoDB" id="4770059at2759"/>
<protein>
    <recommendedName>
        <fullName evidence="9">Mid2 domain-containing protein</fullName>
    </recommendedName>
</protein>
<feature type="compositionally biased region" description="Low complexity" evidence="5">
    <location>
        <begin position="232"/>
        <end position="248"/>
    </location>
</feature>
<evidence type="ECO:0000313" key="7">
    <source>
        <dbReference type="EMBL" id="QKX59983.1"/>
    </source>
</evidence>
<gene>
    <name evidence="7" type="ORF">TRUGW13939_07125</name>
</gene>
<dbReference type="GeneID" id="55994618"/>
<keyword evidence="4 6" id="KW-0472">Membrane</keyword>
<evidence type="ECO:0000256" key="3">
    <source>
        <dbReference type="ARBA" id="ARBA00022989"/>
    </source>
</evidence>
<proteinExistence type="predicted"/>
<accession>A0A7H8R536</accession>
<evidence type="ECO:0000313" key="8">
    <source>
        <dbReference type="Proteomes" id="UP000509510"/>
    </source>
</evidence>
<dbReference type="InterPro" id="IPR051694">
    <property type="entry name" value="Immunoregulatory_rcpt-like"/>
</dbReference>
<keyword evidence="2 6" id="KW-0812">Transmembrane</keyword>
<evidence type="ECO:0000256" key="5">
    <source>
        <dbReference type="SAM" id="MobiDB-lite"/>
    </source>
</evidence>
<evidence type="ECO:0000256" key="6">
    <source>
        <dbReference type="SAM" id="Phobius"/>
    </source>
</evidence>
<comment type="subcellular location">
    <subcellularLocation>
        <location evidence="1">Membrane</location>
        <topology evidence="1">Single-pass membrane protein</topology>
    </subcellularLocation>
</comment>
<dbReference type="GO" id="GO:0016020">
    <property type="term" value="C:membrane"/>
    <property type="evidence" value="ECO:0007669"/>
    <property type="project" value="UniProtKB-SubCell"/>
</dbReference>
<evidence type="ECO:0008006" key="9">
    <source>
        <dbReference type="Google" id="ProtNLM"/>
    </source>
</evidence>
<evidence type="ECO:0000256" key="4">
    <source>
        <dbReference type="ARBA" id="ARBA00023136"/>
    </source>
</evidence>
<dbReference type="EMBL" id="CP055901">
    <property type="protein sequence ID" value="QKX59983.1"/>
    <property type="molecule type" value="Genomic_DNA"/>
</dbReference>
<feature type="compositionally biased region" description="Low complexity" evidence="5">
    <location>
        <begin position="177"/>
        <end position="216"/>
    </location>
</feature>
<dbReference type="AlphaFoldDB" id="A0A7H8R536"/>
<sequence length="335" mass="34811">MGTGDVTATAVAPLTTKFTPASSCLLDLYLEVTANAGGQSIPGGYSWIHLGPTTSKAACVPSGWAPETYYSPGICPADYTLGCDASTHTIGESSTEYRATCCPTGYACRDSYDASLYPWATIDPCTIRDLTTTTALVTYTANTAAPATLALGVTNYYQALGVSIRWQKSDSLPVQTGPPTGTTTTTAAATTSTATTTTTSHSSSTTSTTSHTTSTTEPSSLAGPPVSAETHSSLPVSDSSSSSGLSTGAKAGVGVGVAIAGVLIIFAAVFFFYIRPRRNKNMSQNAWNGEKKTELDALPIHPSSHELASRTVNELEGNSRHIAHEMDAPSNGWRK</sequence>
<dbReference type="RefSeq" id="XP_035346160.1">
    <property type="nucleotide sequence ID" value="XM_035490267.1"/>
</dbReference>
<dbReference type="PANTHER" id="PTHR15549:SF6">
    <property type="entry name" value="MID2 DOMAIN-CONTAINING PROTEIN"/>
    <property type="match status" value="1"/>
</dbReference>
<dbReference type="PANTHER" id="PTHR15549">
    <property type="entry name" value="PAIRED IMMUNOGLOBULIN-LIKE TYPE 2 RECEPTOR"/>
    <property type="match status" value="1"/>
</dbReference>
<dbReference type="KEGG" id="trg:TRUGW13939_07125"/>
<dbReference type="GO" id="GO:0071944">
    <property type="term" value="C:cell periphery"/>
    <property type="evidence" value="ECO:0007669"/>
    <property type="project" value="UniProtKB-ARBA"/>
</dbReference>
<name>A0A7H8R536_TALRU</name>
<reference evidence="8" key="1">
    <citation type="submission" date="2020-06" db="EMBL/GenBank/DDBJ databases">
        <title>A chromosome-scale genome assembly of Talaromyces rugulosus W13939.</title>
        <authorList>
            <person name="Wang B."/>
            <person name="Guo L."/>
            <person name="Ye K."/>
            <person name="Wang L."/>
        </authorList>
    </citation>
    <scope>NUCLEOTIDE SEQUENCE [LARGE SCALE GENOMIC DNA]</scope>
    <source>
        <strain evidence="8">W13939</strain>
    </source>
</reference>
<organism evidence="7 8">
    <name type="scientific">Talaromyces rugulosus</name>
    <name type="common">Penicillium rugulosum</name>
    <dbReference type="NCBI Taxonomy" id="121627"/>
    <lineage>
        <taxon>Eukaryota</taxon>
        <taxon>Fungi</taxon>
        <taxon>Dikarya</taxon>
        <taxon>Ascomycota</taxon>
        <taxon>Pezizomycotina</taxon>
        <taxon>Eurotiomycetes</taxon>
        <taxon>Eurotiomycetidae</taxon>
        <taxon>Eurotiales</taxon>
        <taxon>Trichocomaceae</taxon>
        <taxon>Talaromyces</taxon>
        <taxon>Talaromyces sect. Islandici</taxon>
    </lineage>
</organism>
<dbReference type="Proteomes" id="UP000509510">
    <property type="component" value="Chromosome IV"/>
</dbReference>
<feature type="transmembrane region" description="Helical" evidence="6">
    <location>
        <begin position="251"/>
        <end position="274"/>
    </location>
</feature>
<evidence type="ECO:0000256" key="2">
    <source>
        <dbReference type="ARBA" id="ARBA00022692"/>
    </source>
</evidence>
<keyword evidence="8" id="KW-1185">Reference proteome</keyword>